<sequence length="452" mass="48294">MLSPLPRLPAPYAPAHAWVEYDLAVRRERYWTPGPQWTPGPRRVPEQPSDPAVALCHGDGRVREAALHAGAPDDLLPLVVLRCADWAGPVREAARLVLEQAAPEALVGTAAVVLHAAARKRGGAALSLLESRLAEGGPELWERACAHPLREVRRWAYGRAVRNGRLTAEQFARGAARDPDVVVQERCAEAALAACPSPVPPEVLEMLLGARSARVRAVAVTALRRLGQPLRGADWLIDRSPSVRACAQWVVRQGGGDPLAYYRRAAAEAPGRTRPSVVAGLGECGGPADAELVLPCLADARPGVRAAAVGALRALGAASPQRVAPLLDDPSPAVVRRVCGALLSDAEVLSQDALRARLEPDRPRHIRLAALRLLAVHRGLAPLRAGLALVEDPDREIRVRARALVTRWAPPDSAILAAALPAPERSRLTAEIDHAAPALGPSAVRFLHWILR</sequence>
<evidence type="ECO:0000313" key="2">
    <source>
        <dbReference type="Proteomes" id="UP000721954"/>
    </source>
</evidence>
<accession>A0ABS3XSL1</accession>
<dbReference type="RefSeq" id="WP_209210122.1">
    <property type="nucleotide sequence ID" value="NZ_JAFFZM010000004.1"/>
</dbReference>
<comment type="caution">
    <text evidence="1">The sequence shown here is derived from an EMBL/GenBank/DDBJ whole genome shotgun (WGS) entry which is preliminary data.</text>
</comment>
<protein>
    <recommendedName>
        <fullName evidence="3">HEAT repeat domain-containing protein</fullName>
    </recommendedName>
</protein>
<evidence type="ECO:0000313" key="1">
    <source>
        <dbReference type="EMBL" id="MBO8198388.1"/>
    </source>
</evidence>
<gene>
    <name evidence="1" type="ORF">JW613_08715</name>
</gene>
<dbReference type="Gene3D" id="1.25.10.10">
    <property type="entry name" value="Leucine-rich Repeat Variant"/>
    <property type="match status" value="1"/>
</dbReference>
<reference evidence="1 2" key="1">
    <citation type="submission" date="2021-02" db="EMBL/GenBank/DDBJ databases">
        <title>Streptomyces spirodelae sp. nov., isolated from duckweed.</title>
        <authorList>
            <person name="Saimee Y."/>
            <person name="Duangmal K."/>
        </authorList>
    </citation>
    <scope>NUCLEOTIDE SEQUENCE [LARGE SCALE GENOMIC DNA]</scope>
    <source>
        <strain evidence="1 2">DSM 42105</strain>
    </source>
</reference>
<organism evidence="1 2">
    <name type="scientific">Streptomyces smyrnaeus</name>
    <dbReference type="NCBI Taxonomy" id="1387713"/>
    <lineage>
        <taxon>Bacteria</taxon>
        <taxon>Bacillati</taxon>
        <taxon>Actinomycetota</taxon>
        <taxon>Actinomycetes</taxon>
        <taxon>Kitasatosporales</taxon>
        <taxon>Streptomycetaceae</taxon>
        <taxon>Streptomyces</taxon>
    </lineage>
</organism>
<proteinExistence type="predicted"/>
<keyword evidence="2" id="KW-1185">Reference proteome</keyword>
<dbReference type="GeneID" id="96258687"/>
<name>A0ABS3XSL1_9ACTN</name>
<dbReference type="InterPro" id="IPR011989">
    <property type="entry name" value="ARM-like"/>
</dbReference>
<dbReference type="EMBL" id="JAFFZM010000004">
    <property type="protein sequence ID" value="MBO8198388.1"/>
    <property type="molecule type" value="Genomic_DNA"/>
</dbReference>
<dbReference type="InterPro" id="IPR016024">
    <property type="entry name" value="ARM-type_fold"/>
</dbReference>
<evidence type="ECO:0008006" key="3">
    <source>
        <dbReference type="Google" id="ProtNLM"/>
    </source>
</evidence>
<dbReference type="Proteomes" id="UP000721954">
    <property type="component" value="Unassembled WGS sequence"/>
</dbReference>
<dbReference type="SUPFAM" id="SSF48371">
    <property type="entry name" value="ARM repeat"/>
    <property type="match status" value="1"/>
</dbReference>